<evidence type="ECO:0000313" key="2">
    <source>
        <dbReference type="EMBL" id="GAA0151245.1"/>
    </source>
</evidence>
<name>A0AAV3PJ14_LITER</name>
<organism evidence="2 3">
    <name type="scientific">Lithospermum erythrorhizon</name>
    <name type="common">Purple gromwell</name>
    <name type="synonym">Lithospermum officinale var. erythrorhizon</name>
    <dbReference type="NCBI Taxonomy" id="34254"/>
    <lineage>
        <taxon>Eukaryota</taxon>
        <taxon>Viridiplantae</taxon>
        <taxon>Streptophyta</taxon>
        <taxon>Embryophyta</taxon>
        <taxon>Tracheophyta</taxon>
        <taxon>Spermatophyta</taxon>
        <taxon>Magnoliopsida</taxon>
        <taxon>eudicotyledons</taxon>
        <taxon>Gunneridae</taxon>
        <taxon>Pentapetalae</taxon>
        <taxon>asterids</taxon>
        <taxon>lamiids</taxon>
        <taxon>Boraginales</taxon>
        <taxon>Boraginaceae</taxon>
        <taxon>Boraginoideae</taxon>
        <taxon>Lithospermeae</taxon>
        <taxon>Lithospermum</taxon>
    </lineage>
</organism>
<dbReference type="AlphaFoldDB" id="A0AAV3PJ14"/>
<protein>
    <recommendedName>
        <fullName evidence="1">Retroviral polymerase SH3-like domain-containing protein</fullName>
    </recommendedName>
</protein>
<dbReference type="Pfam" id="PF25597">
    <property type="entry name" value="SH3_retrovirus"/>
    <property type="match status" value="1"/>
</dbReference>
<dbReference type="Proteomes" id="UP001454036">
    <property type="component" value="Unassembled WGS sequence"/>
</dbReference>
<evidence type="ECO:0000259" key="1">
    <source>
        <dbReference type="Pfam" id="PF25597"/>
    </source>
</evidence>
<dbReference type="InterPro" id="IPR057670">
    <property type="entry name" value="SH3_retrovirus"/>
</dbReference>
<feature type="domain" description="Retroviral polymerase SH3-like" evidence="1">
    <location>
        <begin position="36"/>
        <end position="79"/>
    </location>
</feature>
<keyword evidence="3" id="KW-1185">Reference proteome</keyword>
<sequence length="136" mass="15063">MDSSRHTTNGLCSVVNVALSHSVKKSDLWHARLGSNTDKFEPRTYKAVFLGHVATQKSYKVYNLATQSCQVARDMVQTEVSKPDSIVIVPIISGEVNTQNIRHGSRQRSGSIWLQDYVSQVMVNDTSTKISITSHG</sequence>
<reference evidence="2 3" key="1">
    <citation type="submission" date="2024-01" db="EMBL/GenBank/DDBJ databases">
        <title>The complete chloroplast genome sequence of Lithospermum erythrorhizon: insights into the phylogenetic relationship among Boraginaceae species and the maternal lineages of purple gromwells.</title>
        <authorList>
            <person name="Okada T."/>
            <person name="Watanabe K."/>
        </authorList>
    </citation>
    <scope>NUCLEOTIDE SEQUENCE [LARGE SCALE GENOMIC DNA]</scope>
</reference>
<gene>
    <name evidence="2" type="ORF">LIER_10005</name>
</gene>
<evidence type="ECO:0000313" key="3">
    <source>
        <dbReference type="Proteomes" id="UP001454036"/>
    </source>
</evidence>
<dbReference type="EMBL" id="BAABME010001746">
    <property type="protein sequence ID" value="GAA0151245.1"/>
    <property type="molecule type" value="Genomic_DNA"/>
</dbReference>
<comment type="caution">
    <text evidence="2">The sequence shown here is derived from an EMBL/GenBank/DDBJ whole genome shotgun (WGS) entry which is preliminary data.</text>
</comment>
<accession>A0AAV3PJ14</accession>
<proteinExistence type="predicted"/>